<dbReference type="AlphaFoldDB" id="A0A1I8HWD7"/>
<evidence type="ECO:0000313" key="6">
    <source>
        <dbReference type="Proteomes" id="UP000095280"/>
    </source>
</evidence>
<evidence type="ECO:0000256" key="2">
    <source>
        <dbReference type="ARBA" id="ARBA00022723"/>
    </source>
</evidence>
<dbReference type="PANTHER" id="PTHR21496:SF19">
    <property type="entry name" value="SI:CH211-212D10.2"/>
    <property type="match status" value="1"/>
</dbReference>
<protein>
    <submittedName>
        <fullName evidence="7">Rieske domain-containing protein</fullName>
    </submittedName>
</protein>
<evidence type="ECO:0000313" key="7">
    <source>
        <dbReference type="WBParaSite" id="maker-uti_cns_0008319-snap-gene-0.1-mRNA-1"/>
    </source>
</evidence>
<reference evidence="7" key="1">
    <citation type="submission" date="2016-11" db="UniProtKB">
        <authorList>
            <consortium name="WormBaseParasite"/>
        </authorList>
    </citation>
    <scope>IDENTIFICATION</scope>
</reference>
<keyword evidence="3" id="KW-0408">Iron</keyword>
<keyword evidence="6" id="KW-1185">Reference proteome</keyword>
<dbReference type="GO" id="GO:0051537">
    <property type="term" value="F:2 iron, 2 sulfur cluster binding"/>
    <property type="evidence" value="ECO:0007669"/>
    <property type="project" value="UniProtKB-KW"/>
</dbReference>
<dbReference type="Pfam" id="PF22543">
    <property type="entry name" value="Rieske_4"/>
    <property type="match status" value="1"/>
</dbReference>
<accession>A0A1I8HWD7</accession>
<evidence type="ECO:0000259" key="5">
    <source>
        <dbReference type="PROSITE" id="PS51296"/>
    </source>
</evidence>
<dbReference type="Proteomes" id="UP000095280">
    <property type="component" value="Unplaced"/>
</dbReference>
<evidence type="ECO:0000256" key="4">
    <source>
        <dbReference type="ARBA" id="ARBA00023014"/>
    </source>
</evidence>
<keyword evidence="2" id="KW-0479">Metal-binding</keyword>
<dbReference type="PANTHER" id="PTHR21496">
    <property type="entry name" value="FERREDOXIN-RELATED"/>
    <property type="match status" value="1"/>
</dbReference>
<feature type="domain" description="Rieske" evidence="5">
    <location>
        <begin position="44"/>
        <end position="112"/>
    </location>
</feature>
<evidence type="ECO:0000256" key="3">
    <source>
        <dbReference type="ARBA" id="ARBA00023004"/>
    </source>
</evidence>
<name>A0A1I8HWD7_9PLAT</name>
<organism evidence="6 7">
    <name type="scientific">Macrostomum lignano</name>
    <dbReference type="NCBI Taxonomy" id="282301"/>
    <lineage>
        <taxon>Eukaryota</taxon>
        <taxon>Metazoa</taxon>
        <taxon>Spiralia</taxon>
        <taxon>Lophotrochozoa</taxon>
        <taxon>Platyhelminthes</taxon>
        <taxon>Rhabditophora</taxon>
        <taxon>Macrostomorpha</taxon>
        <taxon>Macrostomida</taxon>
        <taxon>Macrostomidae</taxon>
        <taxon>Macrostomum</taxon>
    </lineage>
</organism>
<dbReference type="PROSITE" id="PS51296">
    <property type="entry name" value="RIESKE"/>
    <property type="match status" value="1"/>
</dbReference>
<keyword evidence="1" id="KW-0001">2Fe-2S</keyword>
<dbReference type="SUPFAM" id="SSF50022">
    <property type="entry name" value="ISP domain"/>
    <property type="match status" value="1"/>
</dbReference>
<dbReference type="InterPro" id="IPR036922">
    <property type="entry name" value="Rieske_2Fe-2S_sf"/>
</dbReference>
<sequence length="123" mass="13516">RWLRILPAAWTRAGSRWGWSPTSPRCAAAGCSRAKGGQHRPGAPAGQFFAMNAWCPHQGGPLFRGDIEDVNGQHCLVCPLHRYAFSLSDGTASCGLRQSTFECKEEAGQLYIRCPFRLSLQPL</sequence>
<proteinExistence type="predicted"/>
<dbReference type="GO" id="GO:0046872">
    <property type="term" value="F:metal ion binding"/>
    <property type="evidence" value="ECO:0007669"/>
    <property type="project" value="UniProtKB-KW"/>
</dbReference>
<keyword evidence="4" id="KW-0411">Iron-sulfur</keyword>
<dbReference type="WBParaSite" id="maker-uti_cns_0008319-snap-gene-0.1-mRNA-1">
    <property type="protein sequence ID" value="maker-uti_cns_0008319-snap-gene-0.1-mRNA-1"/>
    <property type="gene ID" value="maker-uti_cns_0008319-snap-gene-0.1"/>
</dbReference>
<evidence type="ECO:0000256" key="1">
    <source>
        <dbReference type="ARBA" id="ARBA00022714"/>
    </source>
</evidence>
<dbReference type="InterPro" id="IPR017941">
    <property type="entry name" value="Rieske_2Fe-2S"/>
</dbReference>
<dbReference type="Gene3D" id="2.102.10.10">
    <property type="entry name" value="Rieske [2Fe-2S] iron-sulphur domain"/>
    <property type="match status" value="1"/>
</dbReference>
<dbReference type="InterPro" id="IPR054716">
    <property type="entry name" value="Sol_Rieske_ferrdox_dom"/>
</dbReference>